<sequence length="400" mass="45244">MEKVVLAYSGGLDTSCILKWLLEKGYEVICFMADVGQDEDFQAARDKALKIGASEVVVKDVKAHFVEHFVWPAIRMGVIYEKRYLLGTSLARPCITLALMETVKEFNCQFISHGATGKGNDQIRFELSAYALNPEIKVLAPWRIPEFCERFEGRNDLLEYAKNNNIPVAATTKAPWSMDANIMHISYESGILEDPSQPGPEDLFQMTKSPQNAPNNQYVQPLHILQFLNQIGGEHGIGRIDIVENRFVGLKSRGIYETPGCKILYEAHQDLEVYCLDREILRVKSLLSERMAEYVYNGFWFSPEAEYVKKCLDESQKSVNGRVTVELFKGNVLVVARESLSSLYNQELVSMNAHGQLNYTAATGFIEINSIRLKEHYRAHGVTANNVKGLSRNFSRVKLN</sequence>
<dbReference type="Proteomes" id="UP001153620">
    <property type="component" value="Chromosome 2"/>
</dbReference>
<evidence type="ECO:0000313" key="17">
    <source>
        <dbReference type="Proteomes" id="UP001153620"/>
    </source>
</evidence>
<keyword evidence="17" id="KW-1185">Reference proteome</keyword>
<dbReference type="InterPro" id="IPR018223">
    <property type="entry name" value="Arginosuc_synth_CS"/>
</dbReference>
<dbReference type="Pfam" id="PF00764">
    <property type="entry name" value="Arginosuc_synth"/>
    <property type="match status" value="1"/>
</dbReference>
<accession>A0A9N9RRU6</accession>
<proteinExistence type="inferred from homology"/>
<dbReference type="InterPro" id="IPR023434">
    <property type="entry name" value="Arginosuc_synth_type_1_subfam"/>
</dbReference>
<dbReference type="PROSITE" id="PS00564">
    <property type="entry name" value="ARGININOSUCCIN_SYN_1"/>
    <property type="match status" value="1"/>
</dbReference>
<keyword evidence="7" id="KW-0055">Arginine biosynthesis</keyword>
<dbReference type="SUPFAM" id="SSF52402">
    <property type="entry name" value="Adenine nucleotide alpha hydrolases-like"/>
    <property type="match status" value="1"/>
</dbReference>
<evidence type="ECO:0000256" key="8">
    <source>
        <dbReference type="ARBA" id="ARBA00022598"/>
    </source>
</evidence>
<evidence type="ECO:0000256" key="10">
    <source>
        <dbReference type="ARBA" id="ARBA00022741"/>
    </source>
</evidence>
<gene>
    <name evidence="16" type="ORF">CHIRRI_LOCUS5170</name>
</gene>
<evidence type="ECO:0000256" key="7">
    <source>
        <dbReference type="ARBA" id="ARBA00022571"/>
    </source>
</evidence>
<feature type="domain" description="Arginosuccinate synthase C-terminal" evidence="15">
    <location>
        <begin position="176"/>
        <end position="374"/>
    </location>
</feature>
<dbReference type="InterPro" id="IPR048267">
    <property type="entry name" value="Arginosuc_syn_N"/>
</dbReference>
<dbReference type="InterPro" id="IPR001518">
    <property type="entry name" value="Arginosuc_synth"/>
</dbReference>
<dbReference type="PROSITE" id="PS00565">
    <property type="entry name" value="ARGININOSUCCIN_SYN_2"/>
    <property type="match status" value="1"/>
</dbReference>
<dbReference type="GO" id="GO:0000053">
    <property type="term" value="P:argininosuccinate metabolic process"/>
    <property type="evidence" value="ECO:0007669"/>
    <property type="project" value="TreeGrafter"/>
</dbReference>
<dbReference type="NCBIfam" id="TIGR00032">
    <property type="entry name" value="argG"/>
    <property type="match status" value="1"/>
</dbReference>
<reference evidence="16" key="2">
    <citation type="submission" date="2022-10" db="EMBL/GenBank/DDBJ databases">
        <authorList>
            <consortium name="ENA_rothamsted_submissions"/>
            <consortium name="culmorum"/>
            <person name="King R."/>
        </authorList>
    </citation>
    <scope>NUCLEOTIDE SEQUENCE</scope>
</reference>
<dbReference type="Gene3D" id="3.40.50.620">
    <property type="entry name" value="HUPs"/>
    <property type="match status" value="1"/>
</dbReference>
<keyword evidence="8" id="KW-0436">Ligase</keyword>
<dbReference type="FunFam" id="3.40.50.620:FF:000019">
    <property type="entry name" value="Argininosuccinate synthase"/>
    <property type="match status" value="1"/>
</dbReference>
<evidence type="ECO:0000256" key="6">
    <source>
        <dbReference type="ARBA" id="ARBA00022436"/>
    </source>
</evidence>
<dbReference type="GO" id="GO:0000050">
    <property type="term" value="P:urea cycle"/>
    <property type="evidence" value="ECO:0007669"/>
    <property type="project" value="UniProtKB-KW"/>
</dbReference>
<dbReference type="CDD" id="cd01999">
    <property type="entry name" value="ASS"/>
    <property type="match status" value="1"/>
</dbReference>
<dbReference type="InterPro" id="IPR048268">
    <property type="entry name" value="Arginosuc_syn_C"/>
</dbReference>
<keyword evidence="9" id="KW-0028">Amino-acid biosynthesis</keyword>
<evidence type="ECO:0000256" key="5">
    <source>
        <dbReference type="ARBA" id="ARBA00014810"/>
    </source>
</evidence>
<dbReference type="SUPFAM" id="SSF69864">
    <property type="entry name" value="Argininosuccinate synthetase, C-terminal domain"/>
    <property type="match status" value="1"/>
</dbReference>
<dbReference type="EMBL" id="OU895878">
    <property type="protein sequence ID" value="CAG9802256.1"/>
    <property type="molecule type" value="Genomic_DNA"/>
</dbReference>
<evidence type="ECO:0000256" key="4">
    <source>
        <dbReference type="ARBA" id="ARBA00012286"/>
    </source>
</evidence>
<evidence type="ECO:0000256" key="2">
    <source>
        <dbReference type="ARBA" id="ARBA00005154"/>
    </source>
</evidence>
<evidence type="ECO:0000259" key="14">
    <source>
        <dbReference type="Pfam" id="PF00764"/>
    </source>
</evidence>
<dbReference type="Gene3D" id="1.20.5.470">
    <property type="entry name" value="Single helix bin"/>
    <property type="match status" value="1"/>
</dbReference>
<evidence type="ECO:0000256" key="1">
    <source>
        <dbReference type="ARBA" id="ARBA00004967"/>
    </source>
</evidence>
<comment type="catalytic activity">
    <reaction evidence="13">
        <text>L-citrulline + L-aspartate + ATP = 2-(N(omega)-L-arginino)succinate + AMP + diphosphate + H(+)</text>
        <dbReference type="Rhea" id="RHEA:10932"/>
        <dbReference type="ChEBI" id="CHEBI:15378"/>
        <dbReference type="ChEBI" id="CHEBI:29991"/>
        <dbReference type="ChEBI" id="CHEBI:30616"/>
        <dbReference type="ChEBI" id="CHEBI:33019"/>
        <dbReference type="ChEBI" id="CHEBI:57472"/>
        <dbReference type="ChEBI" id="CHEBI:57743"/>
        <dbReference type="ChEBI" id="CHEBI:456215"/>
        <dbReference type="EC" id="6.3.4.5"/>
    </reaction>
</comment>
<dbReference type="InterPro" id="IPR024074">
    <property type="entry name" value="AS_cat/multimer_dom_body"/>
</dbReference>
<evidence type="ECO:0000256" key="3">
    <source>
        <dbReference type="ARBA" id="ARBA00011881"/>
    </source>
</evidence>
<dbReference type="Pfam" id="PF20979">
    <property type="entry name" value="Arginosuc_syn_C"/>
    <property type="match status" value="1"/>
</dbReference>
<evidence type="ECO:0000256" key="12">
    <source>
        <dbReference type="ARBA" id="ARBA00029916"/>
    </source>
</evidence>
<dbReference type="InterPro" id="IPR014729">
    <property type="entry name" value="Rossmann-like_a/b/a_fold"/>
</dbReference>
<comment type="subunit">
    <text evidence="3">Homotetramer.</text>
</comment>
<dbReference type="PANTHER" id="PTHR11587">
    <property type="entry name" value="ARGININOSUCCINATE SYNTHASE"/>
    <property type="match status" value="1"/>
</dbReference>
<keyword evidence="10" id="KW-0547">Nucleotide-binding</keyword>
<dbReference type="Gene3D" id="3.90.1260.10">
    <property type="entry name" value="Argininosuccinate synthetase, chain A, domain 2"/>
    <property type="match status" value="2"/>
</dbReference>
<evidence type="ECO:0000256" key="9">
    <source>
        <dbReference type="ARBA" id="ARBA00022605"/>
    </source>
</evidence>
<keyword evidence="6" id="KW-0835">Urea cycle</keyword>
<evidence type="ECO:0000256" key="11">
    <source>
        <dbReference type="ARBA" id="ARBA00022840"/>
    </source>
</evidence>
<dbReference type="HAMAP" id="MF_00005">
    <property type="entry name" value="Arg_succ_synth_type1"/>
    <property type="match status" value="1"/>
</dbReference>
<feature type="domain" description="Arginosuccinate synthase-like N-terminal" evidence="14">
    <location>
        <begin position="3"/>
        <end position="167"/>
    </location>
</feature>
<dbReference type="GO" id="GO:0005524">
    <property type="term" value="F:ATP binding"/>
    <property type="evidence" value="ECO:0007669"/>
    <property type="project" value="UniProtKB-KW"/>
</dbReference>
<comment type="pathway">
    <text evidence="1">Amino-acid biosynthesis; L-arginine biosynthesis; L-arginine from L-ornithine and carbamoyl phosphate: step 2/3.</text>
</comment>
<evidence type="ECO:0000259" key="15">
    <source>
        <dbReference type="Pfam" id="PF20979"/>
    </source>
</evidence>
<dbReference type="FunFam" id="3.90.1260.10:FF:000007">
    <property type="entry name" value="Argininosuccinate synthase"/>
    <property type="match status" value="1"/>
</dbReference>
<evidence type="ECO:0000313" key="16">
    <source>
        <dbReference type="EMBL" id="CAG9802256.1"/>
    </source>
</evidence>
<protein>
    <recommendedName>
        <fullName evidence="5">Argininosuccinate synthase</fullName>
        <ecNumber evidence="4">6.3.4.5</ecNumber>
    </recommendedName>
    <alternativeName>
        <fullName evidence="12">Citrulline--aspartate ligase</fullName>
    </alternativeName>
</protein>
<name>A0A9N9RRU6_9DIPT</name>
<dbReference type="PANTHER" id="PTHR11587:SF2">
    <property type="entry name" value="ARGININOSUCCINATE SYNTHASE"/>
    <property type="match status" value="1"/>
</dbReference>
<dbReference type="EC" id="6.3.4.5" evidence="4"/>
<reference evidence="16" key="1">
    <citation type="submission" date="2022-01" db="EMBL/GenBank/DDBJ databases">
        <authorList>
            <person name="King R."/>
        </authorList>
    </citation>
    <scope>NUCLEOTIDE SEQUENCE</scope>
</reference>
<dbReference type="GO" id="GO:0005737">
    <property type="term" value="C:cytoplasm"/>
    <property type="evidence" value="ECO:0007669"/>
    <property type="project" value="TreeGrafter"/>
</dbReference>
<keyword evidence="11" id="KW-0067">ATP-binding</keyword>
<dbReference type="GO" id="GO:0004055">
    <property type="term" value="F:argininosuccinate synthase activity"/>
    <property type="evidence" value="ECO:0007669"/>
    <property type="project" value="UniProtKB-EC"/>
</dbReference>
<dbReference type="AlphaFoldDB" id="A0A9N9RRU6"/>
<organism evidence="16 17">
    <name type="scientific">Chironomus riparius</name>
    <dbReference type="NCBI Taxonomy" id="315576"/>
    <lineage>
        <taxon>Eukaryota</taxon>
        <taxon>Metazoa</taxon>
        <taxon>Ecdysozoa</taxon>
        <taxon>Arthropoda</taxon>
        <taxon>Hexapoda</taxon>
        <taxon>Insecta</taxon>
        <taxon>Pterygota</taxon>
        <taxon>Neoptera</taxon>
        <taxon>Endopterygota</taxon>
        <taxon>Diptera</taxon>
        <taxon>Nematocera</taxon>
        <taxon>Chironomoidea</taxon>
        <taxon>Chironomidae</taxon>
        <taxon>Chironominae</taxon>
        <taxon>Chironomus</taxon>
    </lineage>
</organism>
<dbReference type="GO" id="GO:0006526">
    <property type="term" value="P:L-arginine biosynthetic process"/>
    <property type="evidence" value="ECO:0007669"/>
    <property type="project" value="UniProtKB-KW"/>
</dbReference>
<evidence type="ECO:0000256" key="13">
    <source>
        <dbReference type="ARBA" id="ARBA00049077"/>
    </source>
</evidence>
<comment type="pathway">
    <text evidence="2">Nitrogen metabolism; urea cycle; (N(omega)-L-arginino)succinate from L-aspartate and L-citrulline: step 1/1.</text>
</comment>
<dbReference type="OrthoDB" id="1688907at2759"/>